<comment type="caution">
    <text evidence="1">The sequence shown here is derived from an EMBL/GenBank/DDBJ whole genome shotgun (WGS) entry which is preliminary data.</text>
</comment>
<dbReference type="EMBL" id="JAKNQU010000002">
    <property type="protein sequence ID" value="MCZ0926439.1"/>
    <property type="molecule type" value="Genomic_DNA"/>
</dbReference>
<gene>
    <name evidence="1" type="ORF">L0635_05000</name>
</gene>
<dbReference type="RefSeq" id="WP_268901270.1">
    <property type="nucleotide sequence ID" value="NZ_JAKNQT010000001.1"/>
</dbReference>
<evidence type="ECO:0000313" key="2">
    <source>
        <dbReference type="Proteomes" id="UP001321125"/>
    </source>
</evidence>
<dbReference type="Proteomes" id="UP001321125">
    <property type="component" value="Unassembled WGS sequence"/>
</dbReference>
<accession>A0ABT4IRZ5</accession>
<name>A0ABT4IRZ5_9GAMM</name>
<protein>
    <submittedName>
        <fullName evidence="1">Uncharacterized protein</fullName>
    </submittedName>
</protein>
<proteinExistence type="predicted"/>
<sequence length="164" mass="17719">MPTATWSPSPEVLFSLPETAGPVSTTISVEVEGVDPITGEPAPIAVTGYEGSITPEQDVLIAEGGSDALTVRSPSLAGLFPIEFIDYLQDGQVVRAPDWESLPGSAEELIDFRPSQEQTRAFRLDVVASLADGTEAYTSYLIEIHQDWTAGKDRLRSEVNARRN</sequence>
<organism evidence="1 2">
    <name type="scientific">Vreelandella janggokensis</name>
    <dbReference type="NCBI Taxonomy" id="370767"/>
    <lineage>
        <taxon>Bacteria</taxon>
        <taxon>Pseudomonadati</taxon>
        <taxon>Pseudomonadota</taxon>
        <taxon>Gammaproteobacteria</taxon>
        <taxon>Oceanospirillales</taxon>
        <taxon>Halomonadaceae</taxon>
        <taxon>Vreelandella</taxon>
    </lineage>
</organism>
<reference evidence="1 2" key="1">
    <citation type="submission" date="2022-02" db="EMBL/GenBank/DDBJ databases">
        <title>Study of halophilic communities from a Mexican lake.</title>
        <authorList>
            <person name="Hernandez-Soto L.M."/>
            <person name="Martinez-Abarca F."/>
            <person name="Ramirez-Saad H.C."/>
            <person name="Aguirre-Garrido J.F."/>
        </authorList>
    </citation>
    <scope>NUCLEOTIDE SEQUENCE [LARGE SCALE GENOMIC DNA]</scope>
    <source>
        <strain evidence="1 2">Hjan13</strain>
    </source>
</reference>
<evidence type="ECO:0000313" key="1">
    <source>
        <dbReference type="EMBL" id="MCZ0926439.1"/>
    </source>
</evidence>
<keyword evidence="2" id="KW-1185">Reference proteome</keyword>